<dbReference type="RefSeq" id="WP_207881457.1">
    <property type="nucleotide sequence ID" value="NZ_JAFVMF010000010.1"/>
</dbReference>
<organism evidence="3 4">
    <name type="scientific">Acetobacter sacchari</name>
    <dbReference type="NCBI Taxonomy" id="2661687"/>
    <lineage>
        <taxon>Bacteria</taxon>
        <taxon>Pseudomonadati</taxon>
        <taxon>Pseudomonadota</taxon>
        <taxon>Alphaproteobacteria</taxon>
        <taxon>Acetobacterales</taxon>
        <taxon>Acetobacteraceae</taxon>
        <taxon>Acetobacter</taxon>
    </lineage>
</organism>
<sequence length="388" mass="43523">MNIIVPPARDRETWDNEGRAGYGWVAERRKHAPGLDDLLKWAYRLGASRIDFKTGHPVTINVHGQVRFATLGTTDDFAIGDIVGHMYAQDGMSMLAIYHDLDSAYSVSLNRRETLRFRVNYTPCEVLRGQGVHIVMRPIPFRPPSLESQNVEPEVIASNDIRSGMKLTGGATGSGKSSLTFALAEDKVMRPDANFNIASGEAPVEFLMDYIRSPTGSKITQTEIRPPHMTFATFVRGTMRREMSELIVGECRDSETMGAAINCAMTGGILGTTIHADNVPLMMQRAVSLCAREERDNLVSALAQSMRFCLNQRLVPRKGGGRVAIREFLRFDRDLRFKLMRTDPDSWPEFIADVLKTDGQSYERSIDMRLDQGLITEETALMEKRRDD</sequence>
<dbReference type="EMBL" id="JAFVMF010000010">
    <property type="protein sequence ID" value="MBO1360160.1"/>
    <property type="molecule type" value="Genomic_DNA"/>
</dbReference>
<dbReference type="Pfam" id="PF00437">
    <property type="entry name" value="T2SSE"/>
    <property type="match status" value="1"/>
</dbReference>
<dbReference type="PANTHER" id="PTHR30486:SF6">
    <property type="entry name" value="TYPE IV PILUS RETRACTATION ATPASE PILT"/>
    <property type="match status" value="1"/>
</dbReference>
<evidence type="ECO:0000313" key="3">
    <source>
        <dbReference type="EMBL" id="MBO1360160.1"/>
    </source>
</evidence>
<dbReference type="SUPFAM" id="SSF52540">
    <property type="entry name" value="P-loop containing nucleoside triphosphate hydrolases"/>
    <property type="match status" value="1"/>
</dbReference>
<dbReference type="InterPro" id="IPR027417">
    <property type="entry name" value="P-loop_NTPase"/>
</dbReference>
<comment type="similarity">
    <text evidence="1">Belongs to the GSP E family.</text>
</comment>
<dbReference type="InterPro" id="IPR050921">
    <property type="entry name" value="T4SS_GSP_E_ATPase"/>
</dbReference>
<dbReference type="Gene3D" id="3.40.50.300">
    <property type="entry name" value="P-loop containing nucleotide triphosphate hydrolases"/>
    <property type="match status" value="1"/>
</dbReference>
<comment type="caution">
    <text evidence="3">The sequence shown here is derived from an EMBL/GenBank/DDBJ whole genome shotgun (WGS) entry which is preliminary data.</text>
</comment>
<evidence type="ECO:0000256" key="1">
    <source>
        <dbReference type="ARBA" id="ARBA00006611"/>
    </source>
</evidence>
<reference evidence="3 4" key="1">
    <citation type="submission" date="2021-03" db="EMBL/GenBank/DDBJ databases">
        <title>The complete genome sequence of Acetobacter sacchari TBRC 11175.</title>
        <authorList>
            <person name="Charoenyingcharoen P."/>
            <person name="Yukphan P."/>
        </authorList>
    </citation>
    <scope>NUCLEOTIDE SEQUENCE [LARGE SCALE GENOMIC DNA]</scope>
    <source>
        <strain evidence="3 4">TBRC 11175</strain>
    </source>
</reference>
<accession>A0ABS3LW82</accession>
<keyword evidence="4" id="KW-1185">Reference proteome</keyword>
<dbReference type="PANTHER" id="PTHR30486">
    <property type="entry name" value="TWITCHING MOTILITY PROTEIN PILT"/>
    <property type="match status" value="1"/>
</dbReference>
<dbReference type="Proteomes" id="UP000664771">
    <property type="component" value="Unassembled WGS sequence"/>
</dbReference>
<dbReference type="Gene3D" id="3.30.450.90">
    <property type="match status" value="1"/>
</dbReference>
<gene>
    <name evidence="3" type="primary">tadA</name>
    <name evidence="3" type="ORF">J2D73_10155</name>
</gene>
<evidence type="ECO:0000313" key="4">
    <source>
        <dbReference type="Proteomes" id="UP000664771"/>
    </source>
</evidence>
<name>A0ABS3LW82_9PROT</name>
<protein>
    <submittedName>
        <fullName evidence="3">Flp pilus assembly complex ATPase component TadA</fullName>
    </submittedName>
</protein>
<dbReference type="InterPro" id="IPR001482">
    <property type="entry name" value="T2SS/T4SS_dom"/>
</dbReference>
<evidence type="ECO:0000259" key="2">
    <source>
        <dbReference type="Pfam" id="PF00437"/>
    </source>
</evidence>
<proteinExistence type="inferred from homology"/>
<feature type="domain" description="Bacterial type II secretion system protein E" evidence="2">
    <location>
        <begin position="102"/>
        <end position="316"/>
    </location>
</feature>